<feature type="domain" description="Signal transduction histidine kinase internal region" evidence="2">
    <location>
        <begin position="193"/>
        <end position="270"/>
    </location>
</feature>
<gene>
    <name evidence="3" type="ORF">SAMN05660841_02946</name>
</gene>
<protein>
    <submittedName>
        <fullName evidence="3">Histidine kinase</fullName>
    </submittedName>
</protein>
<evidence type="ECO:0000256" key="1">
    <source>
        <dbReference type="SAM" id="Phobius"/>
    </source>
</evidence>
<feature type="transmembrane region" description="Helical" evidence="1">
    <location>
        <begin position="150"/>
        <end position="173"/>
    </location>
</feature>
<feature type="transmembrane region" description="Helical" evidence="1">
    <location>
        <begin position="63"/>
        <end position="88"/>
    </location>
</feature>
<dbReference type="Pfam" id="PF06580">
    <property type="entry name" value="His_kinase"/>
    <property type="match status" value="1"/>
</dbReference>
<reference evidence="4" key="1">
    <citation type="submission" date="2017-02" db="EMBL/GenBank/DDBJ databases">
        <authorList>
            <person name="Varghese N."/>
            <person name="Submissions S."/>
        </authorList>
    </citation>
    <scope>NUCLEOTIDE SEQUENCE [LARGE SCALE GENOMIC DNA]</scope>
    <source>
        <strain evidence="4">DSM 24091</strain>
    </source>
</reference>
<dbReference type="InterPro" id="IPR050640">
    <property type="entry name" value="Bact_2-comp_sensor_kinase"/>
</dbReference>
<dbReference type="AlphaFoldDB" id="A0A1T5F2C4"/>
<organism evidence="3 4">
    <name type="scientific">Sphingobacterium nematocida</name>
    <dbReference type="NCBI Taxonomy" id="1513896"/>
    <lineage>
        <taxon>Bacteria</taxon>
        <taxon>Pseudomonadati</taxon>
        <taxon>Bacteroidota</taxon>
        <taxon>Sphingobacteriia</taxon>
        <taxon>Sphingobacteriales</taxon>
        <taxon>Sphingobacteriaceae</taxon>
        <taxon>Sphingobacterium</taxon>
    </lineage>
</organism>
<dbReference type="EMBL" id="FUZF01000014">
    <property type="protein sequence ID" value="SKB90279.1"/>
    <property type="molecule type" value="Genomic_DNA"/>
</dbReference>
<feature type="transmembrane region" description="Helical" evidence="1">
    <location>
        <begin position="31"/>
        <end position="48"/>
    </location>
</feature>
<evidence type="ECO:0000259" key="2">
    <source>
        <dbReference type="Pfam" id="PF06580"/>
    </source>
</evidence>
<keyword evidence="4" id="KW-1185">Reference proteome</keyword>
<sequence length="378" mass="43440">MIAKILKSKFKVINHTASHKDAFFTDMGKRILIATSAFFLYNIVSYIIDPLSDYWQNYFQHGWKYLLADCIISFLFCFSVSEASIVIGRRLNNFVSWKDNPVKRLVIESSVILVTVLILLYIQTLFFITFLEDEQTADMPLTVEDTIEGIRWLVVSLIISFVIMAINTGDYLIASWKNAALTAVELNQLAVEAELQSLKLQLDPHFVFNNLSVLSELILTDQQLGHEYAENFTKLYRYLLVHSKKNLVQLEEEIKFLNAYIFLLEQRIGEGVSFETDIDKTYNQLYIPPMTLQMLVENALKHNKTLRKAPLIIRIYSNDQECIVVENSRRPIETVALSSGIGISNIVRRYKLLNATPPHIESNDQIFSVTVPLLKQTV</sequence>
<dbReference type="PANTHER" id="PTHR34220">
    <property type="entry name" value="SENSOR HISTIDINE KINASE YPDA"/>
    <property type="match status" value="1"/>
</dbReference>
<dbReference type="PANTHER" id="PTHR34220:SF7">
    <property type="entry name" value="SENSOR HISTIDINE KINASE YPDA"/>
    <property type="match status" value="1"/>
</dbReference>
<keyword evidence="1" id="KW-0472">Membrane</keyword>
<feature type="transmembrane region" description="Helical" evidence="1">
    <location>
        <begin position="109"/>
        <end position="130"/>
    </location>
</feature>
<dbReference type="InterPro" id="IPR010559">
    <property type="entry name" value="Sig_transdc_His_kin_internal"/>
</dbReference>
<dbReference type="Proteomes" id="UP000190150">
    <property type="component" value="Unassembled WGS sequence"/>
</dbReference>
<keyword evidence="3" id="KW-0418">Kinase</keyword>
<name>A0A1T5F2C4_9SPHI</name>
<dbReference type="GO" id="GO:0016020">
    <property type="term" value="C:membrane"/>
    <property type="evidence" value="ECO:0007669"/>
    <property type="project" value="InterPro"/>
</dbReference>
<keyword evidence="1" id="KW-1133">Transmembrane helix</keyword>
<keyword evidence="3" id="KW-0808">Transferase</keyword>
<proteinExistence type="predicted"/>
<evidence type="ECO:0000313" key="3">
    <source>
        <dbReference type="EMBL" id="SKB90279.1"/>
    </source>
</evidence>
<keyword evidence="1" id="KW-0812">Transmembrane</keyword>
<accession>A0A1T5F2C4</accession>
<evidence type="ECO:0000313" key="4">
    <source>
        <dbReference type="Proteomes" id="UP000190150"/>
    </source>
</evidence>
<dbReference type="STRING" id="1513896.SAMN05660841_02946"/>
<dbReference type="GO" id="GO:0000155">
    <property type="term" value="F:phosphorelay sensor kinase activity"/>
    <property type="evidence" value="ECO:0007669"/>
    <property type="project" value="InterPro"/>
</dbReference>